<organism evidence="1 2">
    <name type="scientific">Ancylostoma duodenale</name>
    <dbReference type="NCBI Taxonomy" id="51022"/>
    <lineage>
        <taxon>Eukaryota</taxon>
        <taxon>Metazoa</taxon>
        <taxon>Ecdysozoa</taxon>
        <taxon>Nematoda</taxon>
        <taxon>Chromadorea</taxon>
        <taxon>Rhabditida</taxon>
        <taxon>Rhabditina</taxon>
        <taxon>Rhabditomorpha</taxon>
        <taxon>Strongyloidea</taxon>
        <taxon>Ancylostomatidae</taxon>
        <taxon>Ancylostomatinae</taxon>
        <taxon>Ancylostoma</taxon>
    </lineage>
</organism>
<dbReference type="EMBL" id="KN729852">
    <property type="protein sequence ID" value="KIH61741.1"/>
    <property type="molecule type" value="Genomic_DNA"/>
</dbReference>
<reference evidence="1 2" key="1">
    <citation type="submission" date="2013-12" db="EMBL/GenBank/DDBJ databases">
        <title>Draft genome of the parsitic nematode Ancylostoma duodenale.</title>
        <authorList>
            <person name="Mitreva M."/>
        </authorList>
    </citation>
    <scope>NUCLEOTIDE SEQUENCE [LARGE SCALE GENOMIC DNA]</scope>
    <source>
        <strain evidence="1 2">Zhejiang</strain>
    </source>
</reference>
<sequence>MDITVNGRRPRGRPKTRWLDRIAEDMRVLKLTGEDAFNRRKWRNHTRDADLSSWEYGWEEEEVFVIVASFVLVKT</sequence>
<dbReference type="AlphaFoldDB" id="A0A0C2GX86"/>
<evidence type="ECO:0000313" key="1">
    <source>
        <dbReference type="EMBL" id="KIH61741.1"/>
    </source>
</evidence>
<evidence type="ECO:0000313" key="2">
    <source>
        <dbReference type="Proteomes" id="UP000054047"/>
    </source>
</evidence>
<protein>
    <submittedName>
        <fullName evidence="1">Uncharacterized protein</fullName>
    </submittedName>
</protein>
<name>A0A0C2GX86_9BILA</name>
<gene>
    <name evidence="1" type="ORF">ANCDUO_07980</name>
</gene>
<keyword evidence="2" id="KW-1185">Reference proteome</keyword>
<accession>A0A0C2GX86</accession>
<dbReference type="Proteomes" id="UP000054047">
    <property type="component" value="Unassembled WGS sequence"/>
</dbReference>
<proteinExistence type="predicted"/>